<sequence length="61" mass="6483">MTDPDRGPGRQSEYEEEKPVRDGEPPHPAQEPPGSEGSSNSGETATDPATGEPNSRPPVRN</sequence>
<dbReference type="Proteomes" id="UP000215595">
    <property type="component" value="Unassembled WGS sequence"/>
</dbReference>
<protein>
    <submittedName>
        <fullName evidence="2">Uncharacterized protein</fullName>
    </submittedName>
</protein>
<reference evidence="2 3" key="1">
    <citation type="submission" date="2017-03" db="EMBL/GenBank/DDBJ databases">
        <title>Lifting the veil on microbial sulfur biogeochemistry in mining wastewaters.</title>
        <authorList>
            <person name="Kantor R.S."/>
            <person name="Colenbrander Nelson T."/>
            <person name="Marshall S."/>
            <person name="Bennett D."/>
            <person name="Apte S."/>
            <person name="Camacho D."/>
            <person name="Thomas B.C."/>
            <person name="Warren L.A."/>
            <person name="Banfield J.F."/>
        </authorList>
    </citation>
    <scope>NUCLEOTIDE SEQUENCE [LARGE SCALE GENOMIC DNA]</scope>
    <source>
        <strain evidence="2">32-69-9</strain>
    </source>
</reference>
<gene>
    <name evidence="2" type="ORF">B7Z01_14370</name>
</gene>
<name>A0A258FDD5_9CAUL</name>
<evidence type="ECO:0000313" key="2">
    <source>
        <dbReference type="EMBL" id="OYX30511.1"/>
    </source>
</evidence>
<feature type="compositionally biased region" description="Low complexity" evidence="1">
    <location>
        <begin position="32"/>
        <end position="43"/>
    </location>
</feature>
<comment type="caution">
    <text evidence="2">The sequence shown here is derived from an EMBL/GenBank/DDBJ whole genome shotgun (WGS) entry which is preliminary data.</text>
</comment>
<dbReference type="EMBL" id="NCEB01000043">
    <property type="protein sequence ID" value="OYX30511.1"/>
    <property type="molecule type" value="Genomic_DNA"/>
</dbReference>
<dbReference type="AlphaFoldDB" id="A0A258FDD5"/>
<organism evidence="2 3">
    <name type="scientific">Brevundimonas subvibrioides</name>
    <dbReference type="NCBI Taxonomy" id="74313"/>
    <lineage>
        <taxon>Bacteria</taxon>
        <taxon>Pseudomonadati</taxon>
        <taxon>Pseudomonadota</taxon>
        <taxon>Alphaproteobacteria</taxon>
        <taxon>Caulobacterales</taxon>
        <taxon>Caulobacteraceae</taxon>
        <taxon>Brevundimonas</taxon>
    </lineage>
</organism>
<feature type="region of interest" description="Disordered" evidence="1">
    <location>
        <begin position="1"/>
        <end position="61"/>
    </location>
</feature>
<evidence type="ECO:0000313" key="3">
    <source>
        <dbReference type="Proteomes" id="UP000215595"/>
    </source>
</evidence>
<proteinExistence type="predicted"/>
<evidence type="ECO:0000256" key="1">
    <source>
        <dbReference type="SAM" id="MobiDB-lite"/>
    </source>
</evidence>
<accession>A0A258FDD5</accession>